<keyword evidence="4" id="KW-0805">Transcription regulation</keyword>
<feature type="compositionally biased region" description="Polar residues" evidence="9">
    <location>
        <begin position="467"/>
        <end position="478"/>
    </location>
</feature>
<feature type="domain" description="Cysteine/serine-rich nuclear protein N-terminal" evidence="10">
    <location>
        <begin position="595"/>
        <end position="669"/>
    </location>
</feature>
<feature type="region of interest" description="Disordered" evidence="9">
    <location>
        <begin position="433"/>
        <end position="485"/>
    </location>
</feature>
<dbReference type="OrthoDB" id="5946974at2759"/>
<feature type="compositionally biased region" description="Basic and acidic residues" evidence="9">
    <location>
        <begin position="1"/>
        <end position="10"/>
    </location>
</feature>
<comment type="caution">
    <text evidence="11">The sequence shown here is derived from an EMBL/GenBank/DDBJ whole genome shotgun (WGS) entry which is preliminary data.</text>
</comment>
<feature type="compositionally biased region" description="Polar residues" evidence="9">
    <location>
        <begin position="1776"/>
        <end position="1785"/>
    </location>
</feature>
<feature type="compositionally biased region" description="Basic and acidic residues" evidence="9">
    <location>
        <begin position="1837"/>
        <end position="1860"/>
    </location>
</feature>
<dbReference type="PANTHER" id="PTHR13580:SF9">
    <property type="entry name" value="AXIN1 UP-REGULATED 1, ISOFORM A"/>
    <property type="match status" value="1"/>
</dbReference>
<feature type="region of interest" description="Disordered" evidence="9">
    <location>
        <begin position="759"/>
        <end position="794"/>
    </location>
</feature>
<keyword evidence="12" id="KW-1185">Reference proteome</keyword>
<feature type="compositionally biased region" description="Polar residues" evidence="9">
    <location>
        <begin position="329"/>
        <end position="341"/>
    </location>
</feature>
<evidence type="ECO:0000256" key="6">
    <source>
        <dbReference type="ARBA" id="ARBA00023159"/>
    </source>
</evidence>
<comment type="similarity">
    <text evidence="2">Belongs to the AXUD1 family.</text>
</comment>
<dbReference type="Proteomes" id="UP000783686">
    <property type="component" value="Unassembled WGS sequence"/>
</dbReference>
<dbReference type="InterPro" id="IPR023260">
    <property type="entry name" value="Cys/Ser-rich_nuc_prot"/>
</dbReference>
<feature type="region of interest" description="Disordered" evidence="9">
    <location>
        <begin position="1167"/>
        <end position="1199"/>
    </location>
</feature>
<feature type="compositionally biased region" description="Basic and acidic residues" evidence="9">
    <location>
        <begin position="178"/>
        <end position="203"/>
    </location>
</feature>
<feature type="region of interest" description="Disordered" evidence="9">
    <location>
        <begin position="870"/>
        <end position="891"/>
    </location>
</feature>
<dbReference type="InterPro" id="IPR031972">
    <property type="entry name" value="CSRNP_N"/>
</dbReference>
<gene>
    <name evidence="11" type="ORF">BOKJ2_LOCUS2316</name>
</gene>
<feature type="compositionally biased region" description="Polar residues" evidence="9">
    <location>
        <begin position="1184"/>
        <end position="1199"/>
    </location>
</feature>
<feature type="region of interest" description="Disordered" evidence="9">
    <location>
        <begin position="1837"/>
        <end position="1902"/>
    </location>
</feature>
<feature type="compositionally biased region" description="Polar residues" evidence="9">
    <location>
        <begin position="433"/>
        <end position="458"/>
    </location>
</feature>
<dbReference type="GO" id="GO:0043565">
    <property type="term" value="F:sequence-specific DNA binding"/>
    <property type="evidence" value="ECO:0007669"/>
    <property type="project" value="TreeGrafter"/>
</dbReference>
<feature type="compositionally biased region" description="Polar residues" evidence="9">
    <location>
        <begin position="997"/>
        <end position="1019"/>
    </location>
</feature>
<reference evidence="11" key="1">
    <citation type="submission" date="2020-09" db="EMBL/GenBank/DDBJ databases">
        <authorList>
            <person name="Kikuchi T."/>
        </authorList>
    </citation>
    <scope>NUCLEOTIDE SEQUENCE</scope>
    <source>
        <strain evidence="11">SH1</strain>
    </source>
</reference>
<accession>A0A811JX41</accession>
<feature type="compositionally biased region" description="Low complexity" evidence="9">
    <location>
        <begin position="207"/>
        <end position="218"/>
    </location>
</feature>
<feature type="compositionally biased region" description="Basic residues" evidence="9">
    <location>
        <begin position="1447"/>
        <end position="1456"/>
    </location>
</feature>
<feature type="compositionally biased region" description="Basic and acidic residues" evidence="9">
    <location>
        <begin position="49"/>
        <end position="60"/>
    </location>
</feature>
<dbReference type="GO" id="GO:0005634">
    <property type="term" value="C:nucleus"/>
    <property type="evidence" value="ECO:0007669"/>
    <property type="project" value="UniProtKB-SubCell"/>
</dbReference>
<organism evidence="11 12">
    <name type="scientific">Bursaphelenchus okinawaensis</name>
    <dbReference type="NCBI Taxonomy" id="465554"/>
    <lineage>
        <taxon>Eukaryota</taxon>
        <taxon>Metazoa</taxon>
        <taxon>Ecdysozoa</taxon>
        <taxon>Nematoda</taxon>
        <taxon>Chromadorea</taxon>
        <taxon>Rhabditida</taxon>
        <taxon>Tylenchina</taxon>
        <taxon>Tylenchomorpha</taxon>
        <taxon>Aphelenchoidea</taxon>
        <taxon>Aphelenchoididae</taxon>
        <taxon>Bursaphelenchus</taxon>
    </lineage>
</organism>
<keyword evidence="8" id="KW-0539">Nucleus</keyword>
<sequence length="1902" mass="213794">MEKEGDDGRRSLTSNIHVQHSTHIVKTSPNKKRSHSPEKSPKPSTSEIQLERNKRLRVDQENSLLASTLSKFVIPEGINSTTPPNNRICAQRRSPRKHLSSKPSTSTNPPGYYSPVPAAISKLPSSVTVSNVGNVKVNRKYLSFTSNSSTEQKSSEDEDLPVFVHDGPSLDPTGSGKKSLESTSRNDREIESLRNVEEAKLDSEVPSTSQELLSSSTTRPTTEALSRRISARLSTGQKESLRQIIRKDQTGTPETPSTISKRLDLSNNVVERQERTETTALESPGTSQEAVVEVEMIEERVDYQQRELETSIPYRGASEAYMSHREAPRSSQNYCEYTESPQRYPGAPESSTSYREASEALRSHYEGPATSQIYNECPESSPMGSEATEAFKSHQEDARSSQSHREAPESSQIHNKSSEAFSLLTDPIQSSSTHCGTAFNLPSNQPETSSLPSNQTESSKIRYRAPKTSNRQLNQPESSRTRQDQVKKKVKFDRVDLYYFDFAHSFDTVPEDGVPLGMAREHSDYRQFPTCNRYQNHVRTEKHLKYTNIVKRPSRCRVGPTISGLTYDPNSFGRLSTDIRDAIARGENILYDGPTRQEIQDIRQSRTSCGCDCQNGCEPATCLCAISDIQCMVDRENFPCKCTKDNCHNPKGRDEFNKERVSEHAQQVLAQFGKKQKKPALKTTLKMALKQQTENMVTVQKEMILKSSITTQYSQLPSISTGYHQNVTIRRHQSTPRKSNPSTPISDVRIDQATTLLHRETGDQPSTSISDKITNQQSTTISGQPTPMFDRSTRSDNIDKIYPQAGLIYGQNTTTTTNQDTLRTNQATLRSNPPTSTSNQISIKNQILTSNQGLKRRFFQLLNPRQAELSMDSLNPQPPSVTSRQNSQSTQISIPIDHSKRVNEARIHREQQYNDSSLGQTSGAHGFSNAMSYKHINQDSEAHGLGKASESYSSNLTTRCLHINQNTEAQRLSQGTDYLRPSQASKDQAYPHENHTHSSSAIPSRSSFNQTSESTLKSELQRISQEFQASQMEVNAKLTQMSVETARLRQKTQIVVEQQQLLRDNIIQMQETMQKTALYQQQYFSILEKMLNQRQCYSDQLQAFDREQAPNQPTSFGTCPENQSAEASQRQTSQQTLFQPSSSQYQRTNLPQNSFPEAVLRISQRRMADPNQTVGPEPKKLKPSTKSSQSNTIPTIQPQISRTTVQLQLSPFTSQISSNLANLSEKKSIQNDLVHGLCQPSSVLNPPERNSIPAQPNNSKIATTIKTATQPTISIQLKKNLDFTMFSKPNFSAAKCLPSGLKTSSKPAELSLPKSSNGPMPVEENMQEESLSPSSRKRRHDDETDQEHQAKRKPVNEQNILDSMQASVTNPLSRIQKPGASTLGRIQAQKAKSPPQIESSTDVTFKGIQAPTASTDGRRQTPTAANMSFDYRGVFDNYRRFKRRKQNIKKLRHNNMRNHGNFDDDKNLDLDDNENLNLDDNENFGDDEILDSNNDKNINLDNEDTLNDDDVLKSDDEENMNIDANTPLDKDEVLNSDDHDDMNLNREKEIHLDKDNTYLSVNDHISLDHDEDLYLNDDEGLNQVSTTSQEAESVIYQNESENPFLFRAGAFEDVSIAFRQQTTDVFDGDEYVENPFLLTTGITSFTTTVDENWHLIQKAQQFQRDSNNSTIDCGDDSVHDVGRECEYLKVIDDESRKSEARVNEGVQYSESCLKADQTNQDRAQKDVKIERILNFNTTFCKNVFSEDNDNKSSGSDSHLNSDGKQFLDFDIDNNLDSESNQNVGSESDHNLKSEFTLNLNAEDNQDSQEANNNPDDEKASLLKHKIQKPVIEIHEEFSSQKSIDKSEKSYRSSASEERKQKFLTASNLTNSMGSATSTATQSRNSSTEVSVPQPTINNIKID</sequence>
<feature type="region of interest" description="Disordered" evidence="9">
    <location>
        <begin position="1770"/>
        <end position="1789"/>
    </location>
</feature>
<feature type="region of interest" description="Disordered" evidence="9">
    <location>
        <begin position="1294"/>
        <end position="1360"/>
    </location>
</feature>
<evidence type="ECO:0000256" key="5">
    <source>
        <dbReference type="ARBA" id="ARBA00023125"/>
    </source>
</evidence>
<feature type="compositionally biased region" description="Polar residues" evidence="9">
    <location>
        <begin position="11"/>
        <end position="28"/>
    </location>
</feature>
<feature type="compositionally biased region" description="Polar residues" evidence="9">
    <location>
        <begin position="1863"/>
        <end position="1902"/>
    </location>
</feature>
<feature type="region of interest" description="Disordered" evidence="9">
    <location>
        <begin position="321"/>
        <end position="415"/>
    </location>
</feature>
<feature type="region of interest" description="Disordered" evidence="9">
    <location>
        <begin position="75"/>
        <end position="113"/>
    </location>
</feature>
<feature type="region of interest" description="Disordered" evidence="9">
    <location>
        <begin position="1"/>
        <end position="60"/>
    </location>
</feature>
<dbReference type="GO" id="GO:0006915">
    <property type="term" value="P:apoptotic process"/>
    <property type="evidence" value="ECO:0007669"/>
    <property type="project" value="UniProtKB-KW"/>
</dbReference>
<keyword evidence="5" id="KW-0238">DNA-binding</keyword>
<protein>
    <recommendedName>
        <fullName evidence="10">Cysteine/serine-rich nuclear protein N-terminal domain-containing protein</fullName>
    </recommendedName>
</protein>
<evidence type="ECO:0000256" key="1">
    <source>
        <dbReference type="ARBA" id="ARBA00004123"/>
    </source>
</evidence>
<feature type="compositionally biased region" description="Basic and acidic residues" evidence="9">
    <location>
        <begin position="1460"/>
        <end position="1469"/>
    </location>
</feature>
<feature type="compositionally biased region" description="Polar residues" evidence="9">
    <location>
        <begin position="763"/>
        <end position="785"/>
    </location>
</feature>
<evidence type="ECO:0000259" key="10">
    <source>
        <dbReference type="Pfam" id="PF16019"/>
    </source>
</evidence>
<keyword evidence="7" id="KW-0804">Transcription</keyword>
<evidence type="ECO:0000256" key="3">
    <source>
        <dbReference type="ARBA" id="ARBA00022703"/>
    </source>
</evidence>
<evidence type="ECO:0000313" key="11">
    <source>
        <dbReference type="EMBL" id="CAD5207675.1"/>
    </source>
</evidence>
<feature type="compositionally biased region" description="Acidic residues" evidence="9">
    <location>
        <begin position="1470"/>
        <end position="1490"/>
    </location>
</feature>
<evidence type="ECO:0000313" key="12">
    <source>
        <dbReference type="Proteomes" id="UP000614601"/>
    </source>
</evidence>
<evidence type="ECO:0000256" key="7">
    <source>
        <dbReference type="ARBA" id="ARBA00023163"/>
    </source>
</evidence>
<feature type="compositionally biased region" description="Basic and acidic residues" evidence="9">
    <location>
        <begin position="1340"/>
        <end position="1349"/>
    </location>
</feature>
<proteinExistence type="inferred from homology"/>
<feature type="compositionally biased region" description="Basic and acidic residues" evidence="9">
    <location>
        <begin position="389"/>
        <end position="408"/>
    </location>
</feature>
<feature type="domain" description="Cysteine/serine-rich nuclear protein N-terminal" evidence="10">
    <location>
        <begin position="486"/>
        <end position="543"/>
    </location>
</feature>
<dbReference type="GO" id="GO:0000981">
    <property type="term" value="F:DNA-binding transcription factor activity, RNA polymerase II-specific"/>
    <property type="evidence" value="ECO:0007669"/>
    <property type="project" value="TreeGrafter"/>
</dbReference>
<feature type="compositionally biased region" description="Basic and acidic residues" evidence="9">
    <location>
        <begin position="356"/>
        <end position="365"/>
    </location>
</feature>
<dbReference type="PANTHER" id="PTHR13580">
    <property type="entry name" value="TGF-BETA INDUCED APOPTOSIS PROTEIN"/>
    <property type="match status" value="1"/>
</dbReference>
<dbReference type="EMBL" id="CAJFDH010000001">
    <property type="protein sequence ID" value="CAD5207675.1"/>
    <property type="molecule type" value="Genomic_DNA"/>
</dbReference>
<evidence type="ECO:0000256" key="8">
    <source>
        <dbReference type="ARBA" id="ARBA00023242"/>
    </source>
</evidence>
<keyword evidence="6" id="KW-0010">Activator</keyword>
<dbReference type="Pfam" id="PF16019">
    <property type="entry name" value="CSRNP_N"/>
    <property type="match status" value="2"/>
</dbReference>
<dbReference type="EMBL" id="CAJFCW020000001">
    <property type="protein sequence ID" value="CAG9086412.1"/>
    <property type="molecule type" value="Genomic_DNA"/>
</dbReference>
<dbReference type="Proteomes" id="UP000614601">
    <property type="component" value="Unassembled WGS sequence"/>
</dbReference>
<comment type="subcellular location">
    <subcellularLocation>
        <location evidence="1">Nucleus</location>
    </subcellularLocation>
</comment>
<keyword evidence="3" id="KW-0053">Apoptosis</keyword>
<feature type="region of interest" description="Disordered" evidence="9">
    <location>
        <begin position="1109"/>
        <end position="1152"/>
    </location>
</feature>
<feature type="region of interest" description="Disordered" evidence="9">
    <location>
        <begin position="984"/>
        <end position="1019"/>
    </location>
</feature>
<feature type="region of interest" description="Disordered" evidence="9">
    <location>
        <begin position="145"/>
        <end position="225"/>
    </location>
</feature>
<feature type="region of interest" description="Disordered" evidence="9">
    <location>
        <begin position="1447"/>
        <end position="1513"/>
    </location>
</feature>
<name>A0A811JX41_9BILA</name>
<evidence type="ECO:0000256" key="2">
    <source>
        <dbReference type="ARBA" id="ARBA00008548"/>
    </source>
</evidence>
<feature type="compositionally biased region" description="Polar residues" evidence="9">
    <location>
        <begin position="872"/>
        <end position="891"/>
    </location>
</feature>
<feature type="compositionally biased region" description="Acidic residues" evidence="9">
    <location>
        <begin position="1501"/>
        <end position="1513"/>
    </location>
</feature>
<evidence type="ECO:0000256" key="9">
    <source>
        <dbReference type="SAM" id="MobiDB-lite"/>
    </source>
</evidence>
<evidence type="ECO:0000256" key="4">
    <source>
        <dbReference type="ARBA" id="ARBA00023015"/>
    </source>
</evidence>